<dbReference type="InterPro" id="IPR003661">
    <property type="entry name" value="HisK_dim/P_dom"/>
</dbReference>
<dbReference type="Pfam" id="PF02518">
    <property type="entry name" value="HATPase_c"/>
    <property type="match status" value="1"/>
</dbReference>
<feature type="domain" description="PAS" evidence="8">
    <location>
        <begin position="371"/>
        <end position="442"/>
    </location>
</feature>
<keyword evidence="3" id="KW-0597">Phosphoprotein</keyword>
<comment type="caution">
    <text evidence="10">The sequence shown here is derived from an EMBL/GenBank/DDBJ whole genome shotgun (WGS) entry which is preliminary data.</text>
</comment>
<evidence type="ECO:0000256" key="5">
    <source>
        <dbReference type="ARBA" id="ARBA00022777"/>
    </source>
</evidence>
<evidence type="ECO:0000256" key="1">
    <source>
        <dbReference type="ARBA" id="ARBA00000085"/>
    </source>
</evidence>
<keyword evidence="4" id="KW-0808">Transferase</keyword>
<feature type="domain" description="PAC" evidence="9">
    <location>
        <begin position="318"/>
        <end position="370"/>
    </location>
</feature>
<feature type="domain" description="PAC" evidence="9">
    <location>
        <begin position="572"/>
        <end position="625"/>
    </location>
</feature>
<dbReference type="InterPro" id="IPR003594">
    <property type="entry name" value="HATPase_dom"/>
</dbReference>
<dbReference type="InterPro" id="IPR036890">
    <property type="entry name" value="HATPase_C_sf"/>
</dbReference>
<dbReference type="RefSeq" id="WP_146583933.1">
    <property type="nucleotide sequence ID" value="NZ_SJPO01000001.1"/>
</dbReference>
<evidence type="ECO:0000256" key="6">
    <source>
        <dbReference type="SAM" id="MobiDB-lite"/>
    </source>
</evidence>
<dbReference type="GO" id="GO:0006355">
    <property type="term" value="P:regulation of DNA-templated transcription"/>
    <property type="evidence" value="ECO:0007669"/>
    <property type="project" value="InterPro"/>
</dbReference>
<dbReference type="InterPro" id="IPR004358">
    <property type="entry name" value="Sig_transdc_His_kin-like_C"/>
</dbReference>
<evidence type="ECO:0000313" key="11">
    <source>
        <dbReference type="Proteomes" id="UP000318478"/>
    </source>
</evidence>
<feature type="domain" description="PAC" evidence="9">
    <location>
        <begin position="446"/>
        <end position="498"/>
    </location>
</feature>
<dbReference type="SMART" id="SM00387">
    <property type="entry name" value="HATPase_c"/>
    <property type="match status" value="1"/>
</dbReference>
<dbReference type="PROSITE" id="PS50113">
    <property type="entry name" value="PAC"/>
    <property type="match status" value="3"/>
</dbReference>
<evidence type="ECO:0000256" key="2">
    <source>
        <dbReference type="ARBA" id="ARBA00012438"/>
    </source>
</evidence>
<evidence type="ECO:0000259" key="7">
    <source>
        <dbReference type="PROSITE" id="PS50109"/>
    </source>
</evidence>
<dbReference type="SUPFAM" id="SSF55785">
    <property type="entry name" value="PYP-like sensor domain (PAS domain)"/>
    <property type="match status" value="4"/>
</dbReference>
<feature type="region of interest" description="Disordered" evidence="6">
    <location>
        <begin position="986"/>
        <end position="1013"/>
    </location>
</feature>
<dbReference type="EC" id="2.7.13.3" evidence="2"/>
<dbReference type="InterPro" id="IPR005467">
    <property type="entry name" value="His_kinase_dom"/>
</dbReference>
<dbReference type="PROSITE" id="PS50109">
    <property type="entry name" value="HIS_KIN"/>
    <property type="match status" value="1"/>
</dbReference>
<dbReference type="Pfam" id="PF08448">
    <property type="entry name" value="PAS_4"/>
    <property type="match status" value="1"/>
</dbReference>
<evidence type="ECO:0000259" key="9">
    <source>
        <dbReference type="PROSITE" id="PS50113"/>
    </source>
</evidence>
<keyword evidence="11" id="KW-1185">Reference proteome</keyword>
<accession>A0A5C5ZF48</accession>
<dbReference type="PRINTS" id="PR00344">
    <property type="entry name" value="BCTRLSENSOR"/>
</dbReference>
<dbReference type="InterPro" id="IPR013655">
    <property type="entry name" value="PAS_fold_3"/>
</dbReference>
<evidence type="ECO:0000256" key="3">
    <source>
        <dbReference type="ARBA" id="ARBA00022553"/>
    </source>
</evidence>
<dbReference type="Gene3D" id="3.30.450.20">
    <property type="entry name" value="PAS domain"/>
    <property type="match status" value="4"/>
</dbReference>
<name>A0A5C5ZF48_9BACT</name>
<organism evidence="10 11">
    <name type="scientific">Posidoniimonas polymericola</name>
    <dbReference type="NCBI Taxonomy" id="2528002"/>
    <lineage>
        <taxon>Bacteria</taxon>
        <taxon>Pseudomonadati</taxon>
        <taxon>Planctomycetota</taxon>
        <taxon>Planctomycetia</taxon>
        <taxon>Pirellulales</taxon>
        <taxon>Lacipirellulaceae</taxon>
        <taxon>Posidoniimonas</taxon>
    </lineage>
</organism>
<dbReference type="CDD" id="cd00130">
    <property type="entry name" value="PAS"/>
    <property type="match status" value="4"/>
</dbReference>
<dbReference type="InterPro" id="IPR036097">
    <property type="entry name" value="HisK_dim/P_sf"/>
</dbReference>
<dbReference type="InterPro" id="IPR052162">
    <property type="entry name" value="Sensor_kinase/Photoreceptor"/>
</dbReference>
<dbReference type="NCBIfam" id="TIGR00229">
    <property type="entry name" value="sensory_box"/>
    <property type="match status" value="3"/>
</dbReference>
<dbReference type="PROSITE" id="PS50112">
    <property type="entry name" value="PAS"/>
    <property type="match status" value="3"/>
</dbReference>
<dbReference type="SMART" id="SM00091">
    <property type="entry name" value="PAS"/>
    <property type="match status" value="4"/>
</dbReference>
<dbReference type="SMART" id="SM00086">
    <property type="entry name" value="PAC"/>
    <property type="match status" value="4"/>
</dbReference>
<feature type="domain" description="PAS" evidence="8">
    <location>
        <begin position="243"/>
        <end position="314"/>
    </location>
</feature>
<reference evidence="10 11" key="1">
    <citation type="submission" date="2019-02" db="EMBL/GenBank/DDBJ databases">
        <title>Deep-cultivation of Planctomycetes and their phenomic and genomic characterization uncovers novel biology.</title>
        <authorList>
            <person name="Wiegand S."/>
            <person name="Jogler M."/>
            <person name="Boedeker C."/>
            <person name="Pinto D."/>
            <person name="Vollmers J."/>
            <person name="Rivas-Marin E."/>
            <person name="Kohn T."/>
            <person name="Peeters S.H."/>
            <person name="Heuer A."/>
            <person name="Rast P."/>
            <person name="Oberbeckmann S."/>
            <person name="Bunk B."/>
            <person name="Jeske O."/>
            <person name="Meyerdierks A."/>
            <person name="Storesund J.E."/>
            <person name="Kallscheuer N."/>
            <person name="Luecker S."/>
            <person name="Lage O.M."/>
            <person name="Pohl T."/>
            <person name="Merkel B.J."/>
            <person name="Hornburger P."/>
            <person name="Mueller R.-W."/>
            <person name="Bruemmer F."/>
            <person name="Labrenz M."/>
            <person name="Spormann A.M."/>
            <person name="Op Den Camp H."/>
            <person name="Overmann J."/>
            <person name="Amann R."/>
            <person name="Jetten M.S.M."/>
            <person name="Mascher T."/>
            <person name="Medema M.H."/>
            <person name="Devos D.P."/>
            <person name="Kaster A.-K."/>
            <person name="Ovreas L."/>
            <person name="Rohde M."/>
            <person name="Galperin M.Y."/>
            <person name="Jogler C."/>
        </authorList>
    </citation>
    <scope>NUCLEOTIDE SEQUENCE [LARGE SCALE GENOMIC DNA]</scope>
    <source>
        <strain evidence="10 11">Pla123a</strain>
    </source>
</reference>
<keyword evidence="5" id="KW-0418">Kinase</keyword>
<dbReference type="SMART" id="SM00388">
    <property type="entry name" value="HisKA"/>
    <property type="match status" value="1"/>
</dbReference>
<dbReference type="InterPro" id="IPR000014">
    <property type="entry name" value="PAS"/>
</dbReference>
<dbReference type="InterPro" id="IPR001610">
    <property type="entry name" value="PAC"/>
</dbReference>
<dbReference type="Gene3D" id="3.30.565.10">
    <property type="entry name" value="Histidine kinase-like ATPase, C-terminal domain"/>
    <property type="match status" value="1"/>
</dbReference>
<sequence>MPTACGWFSATGELLHGNDLLIDLMGERPAREAPLRSLGFEVDELASAAAQSAVGSVLRRQTCPDALAGAARRLRLDARVLLDHSLLCVLTDAPPEVDPGGDSVAEIKSERDRLRGILDSVAAGVVVMDFSGTILGAYSVSCGGQASPLRPGDMIHDHKGAFDVRLPSGEAVPFEEWPYLRMMNGRPVEDMLLCVRPVDNPSGGWFRYNGSVVQDTTTGQPLIVMTVRDETDSQQAFSALRESEERYRTLFENESVGLTVVDAYTGRYVAANNRFCEMLGYRHDELVRLTIGDVTHPEDRERDVARYKQAVTDGVRQYGMEKRFLKKDGTCVWAWLEAVMRGRSGANSAHAYGIVIDITAKKQAAERLRESESRFRAVLENAAVGVFIADLPSGKIRLANRQLADMLHYSQDEILKLNVGDIAHPDDRGRGQLEAKKTLERGERHFEIDKRYRCKDGAIKWVTLSIAIQTDDLGTPTEAISVVRDITARKVAEQRLRDSEARFRGLAESIPAAVWVAEPDGRLRYRNQRSLELYQGSHFDDVSGWQPPVVHPNDIGRRNAAWSRSLSTGEPYEVEMRIATPEQSGYRWMQSRAVAGRDDSGEIEGWYGTTTDIHDLKIAEQELQRERDRFMVTAEASPGVLNSVRFTSDESMEFTYLSPGIYELTGLTPSQLQSNAYALRDRVHPDDLKPFREAVLTAVRERTGWVHQFRLLHPERGERWLEGRYSLGSVEDGVVTQHGVLSDVTESRRLADRLRDTQKMEAIGRLAGGVAHDFNNLLAVILGEAELQLESMDPDAPTHETLSIIADAAGRGSALTRQLLTFSRRQPHQPRELELNEQVDSLSKLLQRLAGNSVRCEFVLDAQPLPVLADPVQLEQALFNLVVNARDAISSSDGVVVIKTGVNQGETVEERLAGVRWAELSVTDNGAGIAKEAFDRMFEPFFTTKEANKGTGLGLAVVHGIVEQCGGKVVGRSRPEGGATFRILLPLRDQHTTSPNDGSSEPHPPRPRWSADL</sequence>
<evidence type="ECO:0000259" key="8">
    <source>
        <dbReference type="PROSITE" id="PS50112"/>
    </source>
</evidence>
<dbReference type="CDD" id="cd00082">
    <property type="entry name" value="HisKA"/>
    <property type="match status" value="1"/>
</dbReference>
<dbReference type="AlphaFoldDB" id="A0A5C5ZF48"/>
<dbReference type="Proteomes" id="UP000318478">
    <property type="component" value="Unassembled WGS sequence"/>
</dbReference>
<dbReference type="PANTHER" id="PTHR43304:SF1">
    <property type="entry name" value="PAC DOMAIN-CONTAINING PROTEIN"/>
    <property type="match status" value="1"/>
</dbReference>
<protein>
    <recommendedName>
        <fullName evidence="2">histidine kinase</fullName>
        <ecNumber evidence="2">2.7.13.3</ecNumber>
    </recommendedName>
</protein>
<dbReference type="Pfam" id="PF00989">
    <property type="entry name" value="PAS"/>
    <property type="match status" value="1"/>
</dbReference>
<evidence type="ECO:0000256" key="4">
    <source>
        <dbReference type="ARBA" id="ARBA00022679"/>
    </source>
</evidence>
<dbReference type="InterPro" id="IPR035965">
    <property type="entry name" value="PAS-like_dom_sf"/>
</dbReference>
<feature type="domain" description="Histidine kinase" evidence="7">
    <location>
        <begin position="769"/>
        <end position="989"/>
    </location>
</feature>
<dbReference type="PANTHER" id="PTHR43304">
    <property type="entry name" value="PHYTOCHROME-LIKE PROTEIN CPH1"/>
    <property type="match status" value="1"/>
</dbReference>
<dbReference type="Pfam" id="PF00512">
    <property type="entry name" value="HisKA"/>
    <property type="match status" value="1"/>
</dbReference>
<dbReference type="Gene3D" id="1.10.287.130">
    <property type="match status" value="1"/>
</dbReference>
<proteinExistence type="predicted"/>
<dbReference type="Pfam" id="PF08447">
    <property type="entry name" value="PAS_3"/>
    <property type="match status" value="2"/>
</dbReference>
<dbReference type="InterPro" id="IPR013656">
    <property type="entry name" value="PAS_4"/>
</dbReference>
<evidence type="ECO:0000313" key="10">
    <source>
        <dbReference type="EMBL" id="TWT85687.1"/>
    </source>
</evidence>
<dbReference type="InterPro" id="IPR013767">
    <property type="entry name" value="PAS_fold"/>
</dbReference>
<feature type="domain" description="PAS" evidence="8">
    <location>
        <begin position="646"/>
        <end position="702"/>
    </location>
</feature>
<dbReference type="SUPFAM" id="SSF55874">
    <property type="entry name" value="ATPase domain of HSP90 chaperone/DNA topoisomerase II/histidine kinase"/>
    <property type="match status" value="1"/>
</dbReference>
<comment type="catalytic activity">
    <reaction evidence="1">
        <text>ATP + protein L-histidine = ADP + protein N-phospho-L-histidine.</text>
        <dbReference type="EC" id="2.7.13.3"/>
    </reaction>
</comment>
<dbReference type="InterPro" id="IPR000700">
    <property type="entry name" value="PAS-assoc_C"/>
</dbReference>
<dbReference type="EMBL" id="SJPO01000001">
    <property type="protein sequence ID" value="TWT85687.1"/>
    <property type="molecule type" value="Genomic_DNA"/>
</dbReference>
<dbReference type="SUPFAM" id="SSF47384">
    <property type="entry name" value="Homodimeric domain of signal transducing histidine kinase"/>
    <property type="match status" value="1"/>
</dbReference>
<dbReference type="GO" id="GO:0000155">
    <property type="term" value="F:phosphorelay sensor kinase activity"/>
    <property type="evidence" value="ECO:0007669"/>
    <property type="project" value="InterPro"/>
</dbReference>
<gene>
    <name evidence="10" type="ORF">Pla123a_04940</name>
</gene>
<dbReference type="OrthoDB" id="5287556at2"/>